<gene>
    <name evidence="2" type="ORF">SAMN05192584_10176</name>
</gene>
<accession>A0A1I3TTI4</accession>
<dbReference type="AlphaFoldDB" id="A0A1I3TTI4"/>
<sequence length="40" mass="4382">MPHHAISRYQPPADVPSMGVLMPALAVITVALILVFRGRR</sequence>
<proteinExistence type="predicted"/>
<evidence type="ECO:0000256" key="1">
    <source>
        <dbReference type="SAM" id="Phobius"/>
    </source>
</evidence>
<evidence type="ECO:0000313" key="3">
    <source>
        <dbReference type="Proteomes" id="UP000198928"/>
    </source>
</evidence>
<name>A0A1I3TTI4_9ACTN</name>
<feature type="transmembrane region" description="Helical" evidence="1">
    <location>
        <begin position="20"/>
        <end position="36"/>
    </location>
</feature>
<keyword evidence="1" id="KW-1133">Transmembrane helix</keyword>
<organism evidence="2 3">
    <name type="scientific">Streptomyces pini</name>
    <dbReference type="NCBI Taxonomy" id="1520580"/>
    <lineage>
        <taxon>Bacteria</taxon>
        <taxon>Bacillati</taxon>
        <taxon>Actinomycetota</taxon>
        <taxon>Actinomycetes</taxon>
        <taxon>Kitasatosporales</taxon>
        <taxon>Streptomycetaceae</taxon>
        <taxon>Streptomyces</taxon>
    </lineage>
</organism>
<keyword evidence="1" id="KW-0472">Membrane</keyword>
<dbReference type="Proteomes" id="UP000198928">
    <property type="component" value="Unassembled WGS sequence"/>
</dbReference>
<keyword evidence="3" id="KW-1185">Reference proteome</keyword>
<dbReference type="EMBL" id="FOSG01000001">
    <property type="protein sequence ID" value="SFJ73942.1"/>
    <property type="molecule type" value="Genomic_DNA"/>
</dbReference>
<protein>
    <submittedName>
        <fullName evidence="2">Uncharacterized protein</fullName>
    </submittedName>
</protein>
<dbReference type="RefSeq" id="WP_281253868.1">
    <property type="nucleotide sequence ID" value="NZ_FOSG01000001.1"/>
</dbReference>
<reference evidence="3" key="1">
    <citation type="submission" date="2016-10" db="EMBL/GenBank/DDBJ databases">
        <authorList>
            <person name="Varghese N."/>
            <person name="Submissions S."/>
        </authorList>
    </citation>
    <scope>NUCLEOTIDE SEQUENCE [LARGE SCALE GENOMIC DNA]</scope>
    <source>
        <strain evidence="3">PL19</strain>
    </source>
</reference>
<keyword evidence="1" id="KW-0812">Transmembrane</keyword>
<evidence type="ECO:0000313" key="2">
    <source>
        <dbReference type="EMBL" id="SFJ73942.1"/>
    </source>
</evidence>